<dbReference type="InterPro" id="IPR006671">
    <property type="entry name" value="Cyclin_N"/>
</dbReference>
<dbReference type="Pfam" id="PF00134">
    <property type="entry name" value="Cyclin_N"/>
    <property type="match status" value="1"/>
</dbReference>
<dbReference type="SMART" id="SM00385">
    <property type="entry name" value="CYCLIN"/>
    <property type="match status" value="1"/>
</dbReference>
<evidence type="ECO:0000313" key="8">
    <source>
        <dbReference type="EMBL" id="KAG9450784.1"/>
    </source>
</evidence>
<feature type="domain" description="Cyclin-like" evidence="6">
    <location>
        <begin position="98"/>
        <end position="186"/>
    </location>
</feature>
<proteinExistence type="inferred from homology"/>
<dbReference type="InterPro" id="IPR004367">
    <property type="entry name" value="Cyclin_C-dom"/>
</dbReference>
<evidence type="ECO:0000256" key="1">
    <source>
        <dbReference type="ARBA" id="ARBA00009065"/>
    </source>
</evidence>
<comment type="similarity">
    <text evidence="1">Belongs to the cyclin family. Cyclin D subfamily.</text>
</comment>
<dbReference type="PANTHER" id="PTHR10177">
    <property type="entry name" value="CYCLINS"/>
    <property type="match status" value="1"/>
</dbReference>
<evidence type="ECO:0000259" key="6">
    <source>
        <dbReference type="SMART" id="SM00385"/>
    </source>
</evidence>
<reference evidence="8 9" key="1">
    <citation type="submission" date="2021-07" db="EMBL/GenBank/DDBJ databases">
        <title>The Aristolochia fimbriata genome: insights into angiosperm evolution, floral development and chemical biosynthesis.</title>
        <authorList>
            <person name="Jiao Y."/>
        </authorList>
    </citation>
    <scope>NUCLEOTIDE SEQUENCE [LARGE SCALE GENOMIC DNA]</scope>
    <source>
        <strain evidence="8">IBCAS-2021</strain>
        <tissue evidence="8">Leaf</tissue>
    </source>
</reference>
<evidence type="ECO:0000256" key="5">
    <source>
        <dbReference type="RuleBase" id="RU000383"/>
    </source>
</evidence>
<organism evidence="8 9">
    <name type="scientific">Aristolochia fimbriata</name>
    <name type="common">White veined hardy Dutchman's pipe vine</name>
    <dbReference type="NCBI Taxonomy" id="158543"/>
    <lineage>
        <taxon>Eukaryota</taxon>
        <taxon>Viridiplantae</taxon>
        <taxon>Streptophyta</taxon>
        <taxon>Embryophyta</taxon>
        <taxon>Tracheophyta</taxon>
        <taxon>Spermatophyta</taxon>
        <taxon>Magnoliopsida</taxon>
        <taxon>Magnoliidae</taxon>
        <taxon>Piperales</taxon>
        <taxon>Aristolochiaceae</taxon>
        <taxon>Aristolochia</taxon>
    </lineage>
</organism>
<feature type="domain" description="Cyclin C-terminal" evidence="7">
    <location>
        <begin position="195"/>
        <end position="303"/>
    </location>
</feature>
<dbReference type="InterPro" id="IPR048258">
    <property type="entry name" value="Cyclins_cyclin-box"/>
</dbReference>
<dbReference type="EMBL" id="JAINDJ010000004">
    <property type="protein sequence ID" value="KAG9450784.1"/>
    <property type="molecule type" value="Genomic_DNA"/>
</dbReference>
<dbReference type="Gene3D" id="1.10.472.10">
    <property type="entry name" value="Cyclin-like"/>
    <property type="match status" value="2"/>
</dbReference>
<dbReference type="InterPro" id="IPR039361">
    <property type="entry name" value="Cyclin"/>
</dbReference>
<keyword evidence="9" id="KW-1185">Reference proteome</keyword>
<evidence type="ECO:0000256" key="3">
    <source>
        <dbReference type="ARBA" id="ARBA00023127"/>
    </source>
</evidence>
<name>A0AAV7EQA0_ARIFI</name>
<keyword evidence="3 5" id="KW-0195">Cyclin</keyword>
<dbReference type="CDD" id="cd20543">
    <property type="entry name" value="CYCLIN_AtCycD-like_rpt1"/>
    <property type="match status" value="1"/>
</dbReference>
<dbReference type="Proteomes" id="UP000825729">
    <property type="component" value="Unassembled WGS sequence"/>
</dbReference>
<dbReference type="InterPro" id="IPR013763">
    <property type="entry name" value="Cyclin-like_dom"/>
</dbReference>
<keyword evidence="4" id="KW-0131">Cell cycle</keyword>
<dbReference type="AlphaFoldDB" id="A0AAV7EQA0"/>
<dbReference type="InterPro" id="IPR036915">
    <property type="entry name" value="Cyclin-like_sf"/>
</dbReference>
<accession>A0AAV7EQA0</accession>
<dbReference type="FunFam" id="1.10.472.10:FF:000034">
    <property type="entry name" value="D2/4-type cyclin"/>
    <property type="match status" value="1"/>
</dbReference>
<evidence type="ECO:0000313" key="9">
    <source>
        <dbReference type="Proteomes" id="UP000825729"/>
    </source>
</evidence>
<dbReference type="SUPFAM" id="SSF47954">
    <property type="entry name" value="Cyclin-like"/>
    <property type="match status" value="2"/>
</dbReference>
<gene>
    <name evidence="8" type="ORF">H6P81_010749</name>
</gene>
<dbReference type="GO" id="GO:0051301">
    <property type="term" value="P:cell division"/>
    <property type="evidence" value="ECO:0007669"/>
    <property type="project" value="UniProtKB-KW"/>
</dbReference>
<sequence length="349" mass="38808">MAPSFECAASTLLCPEDNISIMGFDDDAGVVDGVENTDSGNNRKEGFLGDFLMGLPLQSDECLRLMVEREREHLPGEDYLGRLRRGHLDLSMRRDAVNWIGKVHAYYSFGPLSAYLSINYLDRFLSAYELPQGKSWMMQLLSVACLSLAAKMEETLVPLVLDLQVGESKYVFEARTIQRMELLVLSTLQWRMRAITPFSFLDCFLRKLNDGNPPPKGSIARSVELVLNTVRGIEFMGFRPSEIAAAVAISVSAETVDFDKAVSSFIHVQKERVQRCYELLQDSGMISRPGKVVSGSIASVPQSPVGVLDAACLSYKSDEITVGSCANSHISPPPKRRKLNRYSEMEMKS</sequence>
<dbReference type="CDD" id="cd20544">
    <property type="entry name" value="CYCLIN_AtCycD-like_rpt2"/>
    <property type="match status" value="1"/>
</dbReference>
<comment type="caution">
    <text evidence="8">The sequence shown here is derived from an EMBL/GenBank/DDBJ whole genome shotgun (WGS) entry which is preliminary data.</text>
</comment>
<dbReference type="Pfam" id="PF02984">
    <property type="entry name" value="Cyclin_C"/>
    <property type="match status" value="1"/>
</dbReference>
<keyword evidence="2" id="KW-0132">Cell division</keyword>
<protein>
    <recommendedName>
        <fullName evidence="10">Cyclin N-terminal domain-containing protein</fullName>
    </recommendedName>
</protein>
<evidence type="ECO:0000256" key="2">
    <source>
        <dbReference type="ARBA" id="ARBA00022618"/>
    </source>
</evidence>
<evidence type="ECO:0000259" key="7">
    <source>
        <dbReference type="SMART" id="SM01332"/>
    </source>
</evidence>
<evidence type="ECO:0000256" key="4">
    <source>
        <dbReference type="ARBA" id="ARBA00023306"/>
    </source>
</evidence>
<dbReference type="PROSITE" id="PS00292">
    <property type="entry name" value="CYCLINS"/>
    <property type="match status" value="1"/>
</dbReference>
<evidence type="ECO:0008006" key="10">
    <source>
        <dbReference type="Google" id="ProtNLM"/>
    </source>
</evidence>
<dbReference type="SMART" id="SM01332">
    <property type="entry name" value="Cyclin_C"/>
    <property type="match status" value="1"/>
</dbReference>
<dbReference type="FunFam" id="1.10.472.10:FF:000040">
    <property type="entry name" value="D6-type cyclin"/>
    <property type="match status" value="1"/>
</dbReference>